<sequence>MTEKRRMAFTSQLKTRAVEENNEAFIEGYFVVYNNETELWDGAFEEIQQGALDESIANNNIVALDNHDTRIVLGSTDSQTVELKSDEKGLWARIKIDLEDPNAKSAYQKVKNGLVTGCSFGFNPIEEITENREDGSIKWIVTKAEILEISTTVFPAYKDTNVEARHKQFDELSTRNKQKGLQTRKQQLKERIQKWH</sequence>
<organism evidence="5 6">
    <name type="scientific">Pseudolactococcus carnosus</name>
    <dbReference type="NCBI Taxonomy" id="2749961"/>
    <lineage>
        <taxon>Bacteria</taxon>
        <taxon>Bacillati</taxon>
        <taxon>Bacillota</taxon>
        <taxon>Bacilli</taxon>
        <taxon>Lactobacillales</taxon>
        <taxon>Streptococcaceae</taxon>
        <taxon>Pseudolactococcus</taxon>
    </lineage>
</organism>
<evidence type="ECO:0000313" key="6">
    <source>
        <dbReference type="Proteomes" id="UP001522450"/>
    </source>
</evidence>
<keyword evidence="6" id="KW-1185">Reference proteome</keyword>
<dbReference type="EMBL" id="JAAECS010000002">
    <property type="protein sequence ID" value="MCJ1989404.1"/>
    <property type="molecule type" value="Genomic_DNA"/>
</dbReference>
<accession>A0ABT0AS03</accession>
<name>A0ABT0AS03_9LACT</name>
<dbReference type="Proteomes" id="UP001522450">
    <property type="component" value="Unassembled WGS sequence"/>
</dbReference>
<keyword evidence="2 5" id="KW-0645">Protease</keyword>
<feature type="domain" description="Prohead serine protease" evidence="4">
    <location>
        <begin position="12"/>
        <end position="172"/>
    </location>
</feature>
<keyword evidence="1" id="KW-1188">Viral release from host cell</keyword>
<dbReference type="NCBIfam" id="TIGR01543">
    <property type="entry name" value="proheadase_HK97"/>
    <property type="match status" value="1"/>
</dbReference>
<dbReference type="RefSeq" id="WP_244034444.1">
    <property type="nucleotide sequence ID" value="NZ_JAAECS010000002.1"/>
</dbReference>
<protein>
    <submittedName>
        <fullName evidence="5">HK97 family phage prohead protease</fullName>
    </submittedName>
</protein>
<reference evidence="5 6" key="1">
    <citation type="journal article" date="2022" name="Microbiol. Res.">
        <title>Comparative genome analysis, predicted lifestyle and antimicrobial strategies of Lactococcus carnosus and Lactococcus paracarnosus isolated from meat.</title>
        <authorList>
            <person name="Werum V."/>
            <person name="Ehrmann M."/>
            <person name="Vogel R."/>
            <person name="Hilgarth M."/>
        </authorList>
    </citation>
    <scope>NUCLEOTIDE SEQUENCE [LARGE SCALE GENOMIC DNA]</scope>
    <source>
        <strain evidence="5 6">TMW22177</strain>
    </source>
</reference>
<gene>
    <name evidence="5" type="ORF">GYN21_04145</name>
</gene>
<dbReference type="GO" id="GO:0006508">
    <property type="term" value="P:proteolysis"/>
    <property type="evidence" value="ECO:0007669"/>
    <property type="project" value="UniProtKB-KW"/>
</dbReference>
<evidence type="ECO:0000313" key="5">
    <source>
        <dbReference type="EMBL" id="MCJ1989404.1"/>
    </source>
</evidence>
<dbReference type="Pfam" id="PF04586">
    <property type="entry name" value="Peptidase_S78"/>
    <property type="match status" value="1"/>
</dbReference>
<dbReference type="InterPro" id="IPR006433">
    <property type="entry name" value="Prohead_protease"/>
</dbReference>
<dbReference type="GO" id="GO:0008233">
    <property type="term" value="F:peptidase activity"/>
    <property type="evidence" value="ECO:0007669"/>
    <property type="project" value="UniProtKB-KW"/>
</dbReference>
<dbReference type="InterPro" id="IPR054613">
    <property type="entry name" value="Peptidase_S78_dom"/>
</dbReference>
<evidence type="ECO:0000256" key="3">
    <source>
        <dbReference type="ARBA" id="ARBA00022801"/>
    </source>
</evidence>
<evidence type="ECO:0000256" key="1">
    <source>
        <dbReference type="ARBA" id="ARBA00022612"/>
    </source>
</evidence>
<evidence type="ECO:0000259" key="4">
    <source>
        <dbReference type="Pfam" id="PF04586"/>
    </source>
</evidence>
<keyword evidence="3" id="KW-0378">Hydrolase</keyword>
<proteinExistence type="predicted"/>
<comment type="caution">
    <text evidence="5">The sequence shown here is derived from an EMBL/GenBank/DDBJ whole genome shotgun (WGS) entry which is preliminary data.</text>
</comment>
<evidence type="ECO:0000256" key="2">
    <source>
        <dbReference type="ARBA" id="ARBA00022670"/>
    </source>
</evidence>